<organism evidence="1 2">
    <name type="scientific">Babesia caballi</name>
    <dbReference type="NCBI Taxonomy" id="5871"/>
    <lineage>
        <taxon>Eukaryota</taxon>
        <taxon>Sar</taxon>
        <taxon>Alveolata</taxon>
        <taxon>Apicomplexa</taxon>
        <taxon>Aconoidasida</taxon>
        <taxon>Piroplasmida</taxon>
        <taxon>Babesiidae</taxon>
        <taxon>Babesia</taxon>
    </lineage>
</organism>
<name>A0AAV4M0D8_BABCB</name>
<comment type="caution">
    <text evidence="1">The sequence shown here is derived from an EMBL/GenBank/DDBJ whole genome shotgun (WGS) entry which is preliminary data.</text>
</comment>
<evidence type="ECO:0000313" key="1">
    <source>
        <dbReference type="EMBL" id="GIX65352.1"/>
    </source>
</evidence>
<dbReference type="EMBL" id="BPLF01000004">
    <property type="protein sequence ID" value="GIX65352.1"/>
    <property type="molecule type" value="Genomic_DNA"/>
</dbReference>
<proteinExistence type="predicted"/>
<dbReference type="Proteomes" id="UP001497744">
    <property type="component" value="Unassembled WGS sequence"/>
</dbReference>
<sequence length="187" mass="21403">MTLICLFRAATVTLPGLHRQHAYGVRVLLVESHLDQLAAPLPPPRAALVQNHLSPQYAAVQQGPRRHIRDDAVLVHFPRHANHIRRRRRHQQQQRPVLVDLHVVEVPVVADVVVRHGLEQVGAQLVLRVDVLALDRHEHRIRLHQPLPLLDWFLFQQREHGEGVMASNGPIVAHRSYERVLRARVDG</sequence>
<accession>A0AAV4M0D8</accession>
<dbReference type="AlphaFoldDB" id="A0AAV4M0D8"/>
<dbReference type="RefSeq" id="XP_067717421.1">
    <property type="nucleotide sequence ID" value="XM_067861320.1"/>
</dbReference>
<dbReference type="GeneID" id="94196833"/>
<evidence type="ECO:0000313" key="2">
    <source>
        <dbReference type="Proteomes" id="UP001497744"/>
    </source>
</evidence>
<protein>
    <submittedName>
        <fullName evidence="1">DUF2264 domain-containing protein</fullName>
    </submittedName>
</protein>
<gene>
    <name evidence="1" type="ORF">BcabD6B2_47870</name>
</gene>
<reference evidence="1 2" key="1">
    <citation type="submission" date="2021-06" db="EMBL/GenBank/DDBJ databases">
        <title>Genome sequence of Babesia caballi.</title>
        <authorList>
            <person name="Yamagishi J."/>
            <person name="Kidaka T."/>
            <person name="Ochi A."/>
        </authorList>
    </citation>
    <scope>NUCLEOTIDE SEQUENCE [LARGE SCALE GENOMIC DNA]</scope>
    <source>
        <strain evidence="1">USDA-D6B2</strain>
    </source>
</reference>
<keyword evidence="2" id="KW-1185">Reference proteome</keyword>